<dbReference type="Gene3D" id="2.20.25.110">
    <property type="entry name" value="S-adenosyl-L-methionine-dependent methyltransferases"/>
    <property type="match status" value="1"/>
</dbReference>
<protein>
    <recommendedName>
        <fullName evidence="2">Methyltransferase domain-containing protein</fullName>
    </recommendedName>
</protein>
<keyword evidence="1" id="KW-0808">Transferase</keyword>
<evidence type="ECO:0000256" key="1">
    <source>
        <dbReference type="ARBA" id="ARBA00022679"/>
    </source>
</evidence>
<gene>
    <name evidence="3" type="ORF">BBF96_08220</name>
</gene>
<sequence length="239" mass="27888">MSTVPYCDWVEYLETLLKEINYHPRIILDLACGTGNMTLLLAKRGYKMLGIDGSKEMVKVAQKKAEQKKLDVSFSQGDFRTFQLKEPVDLVISLYDSLNYLLTEEDLELTFKQVNKALNPYAYFIFDMNTVWRLTNIEEGNSMFEGDGYYCFWRDEVDKAGPYWKVYLTFFIENPDGSMWRKDEIHVERAYPITTISKLLVKTGFRVEQVYDAFTLNPGNDKSERIYFVAKKVESVVLD</sequence>
<dbReference type="GO" id="GO:0016740">
    <property type="term" value="F:transferase activity"/>
    <property type="evidence" value="ECO:0007669"/>
    <property type="project" value="UniProtKB-KW"/>
</dbReference>
<dbReference type="AlphaFoldDB" id="A0A3Q9HSN6"/>
<reference evidence="3 4" key="1">
    <citation type="submission" date="2016-07" db="EMBL/GenBank/DDBJ databases">
        <title>Genome and transcriptome analysis of iron-reducing fermentative bacteria Anoxybacter fermentans.</title>
        <authorList>
            <person name="Zeng X."/>
            <person name="Shao Z."/>
        </authorList>
    </citation>
    <scope>NUCLEOTIDE SEQUENCE [LARGE SCALE GENOMIC DNA]</scope>
    <source>
        <strain evidence="3 4">DY22613</strain>
    </source>
</reference>
<dbReference type="KEGG" id="aft:BBF96_08220"/>
<evidence type="ECO:0000313" key="4">
    <source>
        <dbReference type="Proteomes" id="UP000267250"/>
    </source>
</evidence>
<keyword evidence="4" id="KW-1185">Reference proteome</keyword>
<dbReference type="EMBL" id="CP016379">
    <property type="protein sequence ID" value="AZR74870.1"/>
    <property type="molecule type" value="Genomic_DNA"/>
</dbReference>
<name>A0A3Q9HSN6_9FIRM</name>
<dbReference type="Pfam" id="PF13649">
    <property type="entry name" value="Methyltransf_25"/>
    <property type="match status" value="1"/>
</dbReference>
<dbReference type="InterPro" id="IPR041698">
    <property type="entry name" value="Methyltransf_25"/>
</dbReference>
<dbReference type="CDD" id="cd02440">
    <property type="entry name" value="AdoMet_MTases"/>
    <property type="match status" value="1"/>
</dbReference>
<dbReference type="InterPro" id="IPR029063">
    <property type="entry name" value="SAM-dependent_MTases_sf"/>
</dbReference>
<dbReference type="Proteomes" id="UP000267250">
    <property type="component" value="Chromosome"/>
</dbReference>
<evidence type="ECO:0000259" key="2">
    <source>
        <dbReference type="Pfam" id="PF13649"/>
    </source>
</evidence>
<organism evidence="3 4">
    <name type="scientific">Anoxybacter fermentans</name>
    <dbReference type="NCBI Taxonomy" id="1323375"/>
    <lineage>
        <taxon>Bacteria</taxon>
        <taxon>Bacillati</taxon>
        <taxon>Bacillota</taxon>
        <taxon>Clostridia</taxon>
        <taxon>Halanaerobiales</taxon>
        <taxon>Anoxybacter</taxon>
    </lineage>
</organism>
<accession>A0A3Q9HSN6</accession>
<feature type="domain" description="Methyltransferase" evidence="2">
    <location>
        <begin position="27"/>
        <end position="120"/>
    </location>
</feature>
<dbReference type="PANTHER" id="PTHR43861">
    <property type="entry name" value="TRANS-ACONITATE 2-METHYLTRANSFERASE-RELATED"/>
    <property type="match status" value="1"/>
</dbReference>
<dbReference type="SUPFAM" id="SSF53335">
    <property type="entry name" value="S-adenosyl-L-methionine-dependent methyltransferases"/>
    <property type="match status" value="1"/>
</dbReference>
<evidence type="ECO:0000313" key="3">
    <source>
        <dbReference type="EMBL" id="AZR74870.1"/>
    </source>
</evidence>
<dbReference type="Gene3D" id="3.40.50.150">
    <property type="entry name" value="Vaccinia Virus protein VP39"/>
    <property type="match status" value="1"/>
</dbReference>
<proteinExistence type="predicted"/>